<reference evidence="1" key="1">
    <citation type="submission" date="2020-12" db="EMBL/GenBank/DDBJ databases">
        <title>WGS assembly of Carya illinoinensis cv. Pawnee.</title>
        <authorList>
            <person name="Platts A."/>
            <person name="Shu S."/>
            <person name="Wright S."/>
            <person name="Barry K."/>
            <person name="Edger P."/>
            <person name="Pires J.C."/>
            <person name="Schmutz J."/>
        </authorList>
    </citation>
    <scope>NUCLEOTIDE SEQUENCE</scope>
    <source>
        <tissue evidence="1">Leaf</tissue>
    </source>
</reference>
<proteinExistence type="predicted"/>
<protein>
    <submittedName>
        <fullName evidence="1">Uncharacterized protein</fullName>
    </submittedName>
</protein>
<gene>
    <name evidence="1" type="ORF">CIPAW_13G157800</name>
</gene>
<organism evidence="1 2">
    <name type="scientific">Carya illinoinensis</name>
    <name type="common">Pecan</name>
    <dbReference type="NCBI Taxonomy" id="32201"/>
    <lineage>
        <taxon>Eukaryota</taxon>
        <taxon>Viridiplantae</taxon>
        <taxon>Streptophyta</taxon>
        <taxon>Embryophyta</taxon>
        <taxon>Tracheophyta</taxon>
        <taxon>Spermatophyta</taxon>
        <taxon>Magnoliopsida</taxon>
        <taxon>eudicotyledons</taxon>
        <taxon>Gunneridae</taxon>
        <taxon>Pentapetalae</taxon>
        <taxon>rosids</taxon>
        <taxon>fabids</taxon>
        <taxon>Fagales</taxon>
        <taxon>Juglandaceae</taxon>
        <taxon>Carya</taxon>
    </lineage>
</organism>
<accession>A0A8T1NT79</accession>
<keyword evidence="2" id="KW-1185">Reference proteome</keyword>
<dbReference type="EMBL" id="CM031821">
    <property type="protein sequence ID" value="KAG6632414.1"/>
    <property type="molecule type" value="Genomic_DNA"/>
</dbReference>
<evidence type="ECO:0000313" key="1">
    <source>
        <dbReference type="EMBL" id="KAG6632414.1"/>
    </source>
</evidence>
<evidence type="ECO:0000313" key="2">
    <source>
        <dbReference type="Proteomes" id="UP000811609"/>
    </source>
</evidence>
<comment type="caution">
    <text evidence="1">The sequence shown here is derived from an EMBL/GenBank/DDBJ whole genome shotgun (WGS) entry which is preliminary data.</text>
</comment>
<dbReference type="Proteomes" id="UP000811609">
    <property type="component" value="Chromosome 13"/>
</dbReference>
<dbReference type="AlphaFoldDB" id="A0A8T1NT79"/>
<sequence length="118" mass="13269">MTGGRQACCSSDIKESSLWEVATGICITDFLIWWIESLDWLKRDGFTFEKFFKGLQHFRKMEPHDLRVMQDLNCSIVPVRAKVPRMIKWMVRDVGMLKLNVNGGSCGNPGMSGGGGVI</sequence>
<dbReference type="EMBL" id="CM031821">
    <property type="protein sequence ID" value="KAG6632415.1"/>
    <property type="molecule type" value="Genomic_DNA"/>
</dbReference>
<name>A0A8T1NT79_CARIL</name>